<evidence type="ECO:0000256" key="1">
    <source>
        <dbReference type="SAM" id="MobiDB-lite"/>
    </source>
</evidence>
<feature type="chain" id="PRO_5035818393" description="Antifreeze protein" evidence="2">
    <location>
        <begin position="18"/>
        <end position="127"/>
    </location>
</feature>
<evidence type="ECO:0000313" key="3">
    <source>
        <dbReference type="EMBL" id="CAA7262462.1"/>
    </source>
</evidence>
<evidence type="ECO:0000256" key="2">
    <source>
        <dbReference type="SAM" id="SignalP"/>
    </source>
</evidence>
<dbReference type="EMBL" id="CACVBS010000036">
    <property type="protein sequence ID" value="CAA7262462.1"/>
    <property type="molecule type" value="Genomic_DNA"/>
</dbReference>
<evidence type="ECO:0008006" key="5">
    <source>
        <dbReference type="Google" id="ProtNLM"/>
    </source>
</evidence>
<feature type="region of interest" description="Disordered" evidence="1">
    <location>
        <begin position="61"/>
        <end position="96"/>
    </location>
</feature>
<comment type="caution">
    <text evidence="3">The sequence shown here is derived from an EMBL/GenBank/DDBJ whole genome shotgun (WGS) entry which is preliminary data.</text>
</comment>
<keyword evidence="4" id="KW-1185">Reference proteome</keyword>
<name>A0A8S0WPU8_CYCAE</name>
<sequence>MKFATLILAAVAAVATASVVEVTAPAPAIALDLEARVRSRSLRELVPCLLIRICLFSKAASPHPTAPVTESKVRFAATKRSTASAPTDMSSSAAPVPVKLATTASGTHYVESKQSELDTRNAEIEGG</sequence>
<dbReference type="AlphaFoldDB" id="A0A8S0WPU8"/>
<feature type="signal peptide" evidence="2">
    <location>
        <begin position="1"/>
        <end position="17"/>
    </location>
</feature>
<proteinExistence type="predicted"/>
<reference evidence="3 4" key="1">
    <citation type="submission" date="2020-01" db="EMBL/GenBank/DDBJ databases">
        <authorList>
            <person name="Gupta K D."/>
        </authorList>
    </citation>
    <scope>NUCLEOTIDE SEQUENCE [LARGE SCALE GENOMIC DNA]</scope>
</reference>
<accession>A0A8S0WPU8</accession>
<keyword evidence="2" id="KW-0732">Signal</keyword>
<gene>
    <name evidence="3" type="ORF">AAE3_LOCUS4665</name>
</gene>
<feature type="compositionally biased region" description="Polar residues" evidence="1">
    <location>
        <begin position="79"/>
        <end position="93"/>
    </location>
</feature>
<protein>
    <recommendedName>
        <fullName evidence="5">Antifreeze protein</fullName>
    </recommendedName>
</protein>
<organism evidence="3 4">
    <name type="scientific">Cyclocybe aegerita</name>
    <name type="common">Black poplar mushroom</name>
    <name type="synonym">Agrocybe aegerita</name>
    <dbReference type="NCBI Taxonomy" id="1973307"/>
    <lineage>
        <taxon>Eukaryota</taxon>
        <taxon>Fungi</taxon>
        <taxon>Dikarya</taxon>
        <taxon>Basidiomycota</taxon>
        <taxon>Agaricomycotina</taxon>
        <taxon>Agaricomycetes</taxon>
        <taxon>Agaricomycetidae</taxon>
        <taxon>Agaricales</taxon>
        <taxon>Agaricineae</taxon>
        <taxon>Bolbitiaceae</taxon>
        <taxon>Cyclocybe</taxon>
    </lineage>
</organism>
<evidence type="ECO:0000313" key="4">
    <source>
        <dbReference type="Proteomes" id="UP000467700"/>
    </source>
</evidence>
<dbReference type="Proteomes" id="UP000467700">
    <property type="component" value="Unassembled WGS sequence"/>
</dbReference>